<keyword evidence="1" id="KW-0812">Transmembrane</keyword>
<dbReference type="EMBL" id="SIJK02000061">
    <property type="protein sequence ID" value="MBP1468244.1"/>
    <property type="molecule type" value="Genomic_DNA"/>
</dbReference>
<gene>
    <name evidence="2" type="ORF">EYB53_021215</name>
</gene>
<reference evidence="2 3" key="1">
    <citation type="submission" date="2021-03" db="EMBL/GenBank/DDBJ databases">
        <authorList>
            <person name="Grouzdev D.S."/>
        </authorList>
    </citation>
    <scope>NUCLEOTIDE SEQUENCE [LARGE SCALE GENOMIC DNA]</scope>
    <source>
        <strain evidence="2 3">M50-1</strain>
    </source>
</reference>
<dbReference type="InterPro" id="IPR029063">
    <property type="entry name" value="SAM-dependent_MTases_sf"/>
</dbReference>
<evidence type="ECO:0000313" key="2">
    <source>
        <dbReference type="EMBL" id="MBP1468244.1"/>
    </source>
</evidence>
<accession>A0ABS4DFL6</accession>
<evidence type="ECO:0008006" key="4">
    <source>
        <dbReference type="Google" id="ProtNLM"/>
    </source>
</evidence>
<dbReference type="Proteomes" id="UP001193081">
    <property type="component" value="Unassembled WGS sequence"/>
</dbReference>
<dbReference type="SUPFAM" id="SSF53335">
    <property type="entry name" value="S-adenosyl-L-methionine-dependent methyltransferases"/>
    <property type="match status" value="1"/>
</dbReference>
<evidence type="ECO:0000256" key="1">
    <source>
        <dbReference type="SAM" id="Phobius"/>
    </source>
</evidence>
<comment type="caution">
    <text evidence="2">The sequence shown here is derived from an EMBL/GenBank/DDBJ whole genome shotgun (WGS) entry which is preliminary data.</text>
</comment>
<dbReference type="Gene3D" id="3.40.50.150">
    <property type="entry name" value="Vaccinia Virus protein VP39"/>
    <property type="match status" value="1"/>
</dbReference>
<dbReference type="RefSeq" id="WP_135480808.1">
    <property type="nucleotide sequence ID" value="NZ_SIJK02000061.1"/>
</dbReference>
<proteinExistence type="predicted"/>
<feature type="transmembrane region" description="Helical" evidence="1">
    <location>
        <begin position="196"/>
        <end position="214"/>
    </location>
</feature>
<keyword evidence="1" id="KW-0472">Membrane</keyword>
<organism evidence="2 3">
    <name type="scientific">Candidatus Chloroploca mongolica</name>
    <dbReference type="NCBI Taxonomy" id="2528176"/>
    <lineage>
        <taxon>Bacteria</taxon>
        <taxon>Bacillati</taxon>
        <taxon>Chloroflexota</taxon>
        <taxon>Chloroflexia</taxon>
        <taxon>Chloroflexales</taxon>
        <taxon>Chloroflexineae</taxon>
        <taxon>Oscillochloridaceae</taxon>
        <taxon>Candidatus Chloroploca</taxon>
    </lineage>
</organism>
<sequence>MRRLQLIELEDLAWFPAILRDLATDYLQMMLHVSNPYAPVAPRLRDALEASGEYRIIDLASGGSGPWARMLPLLAANGAPVHVTLTDRYPNINAFAALARRFRGNVTFASAPVDARRVPHELVGLRTIFSAFHHFSPEDGRAIIGDAVAQARAIAIFEATARTPAVFMAMLTTPLLVWLLTPLIRPLTPARLLFTYLLPLVPAIVLFDGAVSCLRSYTIDELRSLVEQVPGAESYQWAIGVERAAAAPLGITYCVGVPRPAHVEAYAGSTDEISARTME</sequence>
<name>A0ABS4DFL6_9CHLR</name>
<evidence type="ECO:0000313" key="3">
    <source>
        <dbReference type="Proteomes" id="UP001193081"/>
    </source>
</evidence>
<keyword evidence="3" id="KW-1185">Reference proteome</keyword>
<keyword evidence="1" id="KW-1133">Transmembrane helix</keyword>
<feature type="transmembrane region" description="Helical" evidence="1">
    <location>
        <begin position="165"/>
        <end position="184"/>
    </location>
</feature>
<protein>
    <recommendedName>
        <fullName evidence="4">Class I SAM-dependent methyltransferase</fullName>
    </recommendedName>
</protein>